<dbReference type="InterPro" id="IPR051697">
    <property type="entry name" value="Patched_domain-protein"/>
</dbReference>
<feature type="transmembrane region" description="Helical" evidence="2">
    <location>
        <begin position="284"/>
        <end position="300"/>
    </location>
</feature>
<feature type="transmembrane region" description="Helical" evidence="2">
    <location>
        <begin position="787"/>
        <end position="808"/>
    </location>
</feature>
<gene>
    <name evidence="4" type="ORF">EHUX00137_LOCUS5917</name>
</gene>
<dbReference type="GO" id="GO:0016020">
    <property type="term" value="C:membrane"/>
    <property type="evidence" value="ECO:0007669"/>
    <property type="project" value="TreeGrafter"/>
</dbReference>
<feature type="transmembrane region" description="Helical" evidence="2">
    <location>
        <begin position="759"/>
        <end position="780"/>
    </location>
</feature>
<evidence type="ECO:0000259" key="3">
    <source>
        <dbReference type="PROSITE" id="PS50156"/>
    </source>
</evidence>
<reference evidence="4" key="1">
    <citation type="submission" date="2021-01" db="EMBL/GenBank/DDBJ databases">
        <authorList>
            <person name="Corre E."/>
            <person name="Pelletier E."/>
            <person name="Niang G."/>
            <person name="Scheremetjew M."/>
            <person name="Finn R."/>
            <person name="Kale V."/>
            <person name="Holt S."/>
            <person name="Cochrane G."/>
            <person name="Meng A."/>
            <person name="Brown T."/>
            <person name="Cohen L."/>
        </authorList>
    </citation>
    <scope>NUCLEOTIDE SEQUENCE</scope>
    <source>
        <strain evidence="4">379</strain>
    </source>
</reference>
<dbReference type="InterPro" id="IPR053958">
    <property type="entry name" value="HMGCR/SNAP/NPC1-like_SSD"/>
</dbReference>
<accession>A0A7S3W2M8</accession>
<dbReference type="AlphaFoldDB" id="A0A7S3W2M8"/>
<keyword evidence="2" id="KW-0812">Transmembrane</keyword>
<evidence type="ECO:0000256" key="2">
    <source>
        <dbReference type="SAM" id="Phobius"/>
    </source>
</evidence>
<dbReference type="InterPro" id="IPR000731">
    <property type="entry name" value="SSD"/>
</dbReference>
<feature type="transmembrane region" description="Helical" evidence="2">
    <location>
        <begin position="730"/>
        <end position="753"/>
    </location>
</feature>
<feature type="transmembrane region" description="Helical" evidence="2">
    <location>
        <begin position="861"/>
        <end position="883"/>
    </location>
</feature>
<dbReference type="EMBL" id="HBIR01008638">
    <property type="protein sequence ID" value="CAE0531261.1"/>
    <property type="molecule type" value="Transcribed_RNA"/>
</dbReference>
<dbReference type="Pfam" id="PF12349">
    <property type="entry name" value="Sterol-sensing"/>
    <property type="match status" value="1"/>
</dbReference>
<name>A0A7S3W2M8_EMIHU</name>
<dbReference type="PANTHER" id="PTHR10796:SF92">
    <property type="entry name" value="PATCHED-RELATED, ISOFORM A"/>
    <property type="match status" value="1"/>
</dbReference>
<dbReference type="Gene3D" id="1.20.1640.10">
    <property type="entry name" value="Multidrug efflux transporter AcrB transmembrane domain"/>
    <property type="match status" value="2"/>
</dbReference>
<feature type="transmembrane region" description="Helical" evidence="2">
    <location>
        <begin position="410"/>
        <end position="438"/>
    </location>
</feature>
<keyword evidence="2" id="KW-0472">Membrane</keyword>
<feature type="transmembrane region" description="Helical" evidence="2">
    <location>
        <begin position="33"/>
        <end position="52"/>
    </location>
</feature>
<feature type="transmembrane region" description="Helical" evidence="2">
    <location>
        <begin position="312"/>
        <end position="335"/>
    </location>
</feature>
<protein>
    <recommendedName>
        <fullName evidence="3">SSD domain-containing protein</fullName>
    </recommendedName>
</protein>
<dbReference type="SUPFAM" id="SSF82866">
    <property type="entry name" value="Multidrug efflux transporter AcrB transmembrane domain"/>
    <property type="match status" value="2"/>
</dbReference>
<organism evidence="4">
    <name type="scientific">Emiliania huxleyi</name>
    <name type="common">Coccolithophore</name>
    <name type="synonym">Pontosphaera huxleyi</name>
    <dbReference type="NCBI Taxonomy" id="2903"/>
    <lineage>
        <taxon>Eukaryota</taxon>
        <taxon>Haptista</taxon>
        <taxon>Haptophyta</taxon>
        <taxon>Prymnesiophyceae</taxon>
        <taxon>Isochrysidales</taxon>
        <taxon>Noelaerhabdaceae</taxon>
        <taxon>Emiliania</taxon>
    </lineage>
</organism>
<feature type="domain" description="SSD" evidence="3">
    <location>
        <begin position="283"/>
        <end position="438"/>
    </location>
</feature>
<feature type="transmembrane region" description="Helical" evidence="2">
    <location>
        <begin position="341"/>
        <end position="364"/>
    </location>
</feature>
<dbReference type="PANTHER" id="PTHR10796">
    <property type="entry name" value="PATCHED-RELATED"/>
    <property type="match status" value="1"/>
</dbReference>
<comment type="similarity">
    <text evidence="1">Belongs to the patched family.</text>
</comment>
<evidence type="ECO:0000313" key="4">
    <source>
        <dbReference type="EMBL" id="CAE0531261.1"/>
    </source>
</evidence>
<proteinExistence type="inferred from homology"/>
<evidence type="ECO:0000256" key="1">
    <source>
        <dbReference type="ARBA" id="ARBA00005585"/>
    </source>
</evidence>
<sequence length="924" mass="97895">MGLEACQSAVFRACHSYHSAAGRLVAKRPAASLVASLVVTLLLTACMLLGSWEARLEYRDTLSRSEAFKLFDATLDMFGGSPRTNEYKMSSSDGSNVLTKQAILKALEVDEAVLGLTYKGTRFEDVCLRPYLGGACTVDSAMYRLGLGREEVEALSQEELDSKLLAEYNSNAGGLGSLLGGLTLTDGKLSATSLRFRYLGEPSGQGRPSFVEFVTGTSNDALASATLEWESAFLALVCARPLMSSGIECATDSLSLGEGLSVTGTAQRFIQDEIAANATTSTKWMVVSINLILVLMWLALGGRPLRNSRLTLGTGAVAVILLSVGAGLGFSSLVGVPLTEISLLMVFVIVGVGVDDVIVVVDFLQRQPPHLSIVERISGALGGAGPAIQLTSLTNLIAFLIAATVDFPGVSYFCLSAGFTLFALFLLTTTLFTALLTFDERRRGAMRLDCLCCIGFGAGDSETGDAEPSSPSHKEDDKRAHSGLRAAVSSAARAYDCFVASKPVALVVILAFTSLIPLGFGFAIGNIPLGAELASYFPDGSPYVAYTADTQENFVALDTPGYLVLRDVKWEDASAQTAVDSLLAALESDDFVIAPYSTNNWLAAYRAVAADRGATASAAPPLRQSGDGFLADVAAFLKETDPQCVDRQLGGECLREIIPARYSKEVVWAGEAGASPITATRFSCTLAVPDEVKGRVELMNEHRATADANRGSIDAVVWSYFMLFSDRDRIVVRLVLETLAFAAAAVLGTLVFFLHPLSVAVIALAIASIDGGIFLLMYLWAVPLDAVAFICLAMSIGLSVDYVVHVAHAFEHEEGTPEQRIKAALHGIGWSVLKGGGSTFLGVVALAGADSEIFRTFFKMLFSTVLLGLLAGLVLFPACVIFVGKWITPKLLEKTPAGVAQADAVAKPAAAAEPPALQAQLERY</sequence>
<dbReference type="PROSITE" id="PS50156">
    <property type="entry name" value="SSD"/>
    <property type="match status" value="1"/>
</dbReference>
<keyword evidence="2" id="KW-1133">Transmembrane helix</keyword>
<feature type="transmembrane region" description="Helical" evidence="2">
    <location>
        <begin position="828"/>
        <end position="849"/>
    </location>
</feature>